<evidence type="ECO:0000313" key="11">
    <source>
        <dbReference type="Proteomes" id="UP001359485"/>
    </source>
</evidence>
<dbReference type="InterPro" id="IPR005522">
    <property type="entry name" value="IPK"/>
</dbReference>
<name>A0ABR1AVZ1_POLSC</name>
<dbReference type="EMBL" id="JAWJWF010000045">
    <property type="protein sequence ID" value="KAK6628124.1"/>
    <property type="molecule type" value="Genomic_DNA"/>
</dbReference>
<keyword evidence="4 8" id="KW-0418">Kinase</keyword>
<keyword evidence="11" id="KW-1185">Reference proteome</keyword>
<evidence type="ECO:0000256" key="1">
    <source>
        <dbReference type="ARBA" id="ARBA00007374"/>
    </source>
</evidence>
<dbReference type="SUPFAM" id="SSF56104">
    <property type="entry name" value="SAICAR synthase-like"/>
    <property type="match status" value="1"/>
</dbReference>
<keyword evidence="2 8" id="KW-0808">Transferase</keyword>
<organism evidence="10 11">
    <name type="scientific">Polyplax serrata</name>
    <name type="common">Common mouse louse</name>
    <dbReference type="NCBI Taxonomy" id="468196"/>
    <lineage>
        <taxon>Eukaryota</taxon>
        <taxon>Metazoa</taxon>
        <taxon>Ecdysozoa</taxon>
        <taxon>Arthropoda</taxon>
        <taxon>Hexapoda</taxon>
        <taxon>Insecta</taxon>
        <taxon>Pterygota</taxon>
        <taxon>Neoptera</taxon>
        <taxon>Paraneoptera</taxon>
        <taxon>Psocodea</taxon>
        <taxon>Troctomorpha</taxon>
        <taxon>Phthiraptera</taxon>
        <taxon>Anoplura</taxon>
        <taxon>Polyplacidae</taxon>
        <taxon>Polyplax</taxon>
    </lineage>
</organism>
<evidence type="ECO:0000256" key="7">
    <source>
        <dbReference type="ARBA" id="ARBA00036525"/>
    </source>
</evidence>
<proteinExistence type="inferred from homology"/>
<comment type="catalytic activity">
    <reaction evidence="7">
        <text>1D-myo-inositol 1,3,4,6-tetrakisphosphate + ATP = 1D-myo-inositol 1,3,4,5,6-pentakisphosphate + ADP + H(+)</text>
        <dbReference type="Rhea" id="RHEA:12717"/>
        <dbReference type="ChEBI" id="CHEBI:15378"/>
        <dbReference type="ChEBI" id="CHEBI:30616"/>
        <dbReference type="ChEBI" id="CHEBI:57660"/>
        <dbReference type="ChEBI" id="CHEBI:57733"/>
        <dbReference type="ChEBI" id="CHEBI:456216"/>
        <dbReference type="EC" id="2.7.1.140"/>
    </reaction>
</comment>
<sequence>MTSEINGMHLQDQNHNTLLSGATRLDCQVAGHSAKKGRALDFMRHKDGYVLKPICNDKVQGRREIQFYEELEKDCDPISRELKKFTPKYFGTTEIKVNNTGIKWLILKNAAHGFREPCIMDIKVGSRTWDPLASEEKRLSEEAKYRDCKRDLGFCIPGFQMYKLPTGELVRKDREFGKSLNGTTARNAIRTFLNGEFGLSRTLLLQFLGKLWRILRWFRTQKNFRFYSSSLLLVYDAATLKQIARVRGLGSKAPMVTIGQQISLRVATGPLTPGFREGTRRRTPGPGTLAEGPSVPGDRQTTTDNVWKTHSLVSNCDSNATVQSMKDNYKVVFNDFMNTTEDIYEVWVNVNMIDFAHVFHSPTEDVDLNYLNGLQTLVNIFEEFLLEVNF</sequence>
<evidence type="ECO:0000256" key="6">
    <source>
        <dbReference type="ARBA" id="ARBA00036164"/>
    </source>
</evidence>
<comment type="caution">
    <text evidence="10">The sequence shown here is derived from an EMBL/GenBank/DDBJ whole genome shotgun (WGS) entry which is preliminary data.</text>
</comment>
<dbReference type="PANTHER" id="PTHR12400:SF51">
    <property type="entry name" value="INOSITOL POLYPHOSPHATE MULTIKINASE"/>
    <property type="match status" value="1"/>
</dbReference>
<evidence type="ECO:0000313" key="10">
    <source>
        <dbReference type="EMBL" id="KAK6628124.1"/>
    </source>
</evidence>
<dbReference type="Proteomes" id="UP001359485">
    <property type="component" value="Unassembled WGS sequence"/>
</dbReference>
<evidence type="ECO:0000256" key="9">
    <source>
        <dbReference type="SAM" id="MobiDB-lite"/>
    </source>
</evidence>
<dbReference type="PANTHER" id="PTHR12400">
    <property type="entry name" value="INOSITOL POLYPHOSPHATE KINASE"/>
    <property type="match status" value="1"/>
</dbReference>
<feature type="region of interest" description="Disordered" evidence="9">
    <location>
        <begin position="273"/>
        <end position="300"/>
    </location>
</feature>
<reference evidence="10 11" key="1">
    <citation type="submission" date="2023-09" db="EMBL/GenBank/DDBJ databases">
        <title>Genomes of two closely related lineages of the louse Polyplax serrata with different host specificities.</title>
        <authorList>
            <person name="Martinu J."/>
            <person name="Tarabai H."/>
            <person name="Stefka J."/>
            <person name="Hypsa V."/>
        </authorList>
    </citation>
    <scope>NUCLEOTIDE SEQUENCE [LARGE SCALE GENOMIC DNA]</scope>
    <source>
        <strain evidence="10">98ZLc_SE</strain>
    </source>
</reference>
<gene>
    <name evidence="10" type="ORF">RUM44_010606</name>
</gene>
<evidence type="ECO:0000256" key="2">
    <source>
        <dbReference type="ARBA" id="ARBA00022679"/>
    </source>
</evidence>
<dbReference type="EC" id="2.7.-.-" evidence="8"/>
<dbReference type="InterPro" id="IPR038286">
    <property type="entry name" value="IPK_sf"/>
</dbReference>
<evidence type="ECO:0000256" key="5">
    <source>
        <dbReference type="ARBA" id="ARBA00022840"/>
    </source>
</evidence>
<protein>
    <recommendedName>
        <fullName evidence="8">Kinase</fullName>
        <ecNumber evidence="8">2.7.-.-</ecNumber>
    </recommendedName>
</protein>
<comment type="catalytic activity">
    <reaction evidence="6">
        <text>1D-myo-inositol 1,4,5-trisphosphate + 2 ATP = 1D-myo-inositol 1,3,4,5,6-pentakisphosphate + 2 ADP + 2 H(+)</text>
        <dbReference type="Rhea" id="RHEA:32359"/>
        <dbReference type="ChEBI" id="CHEBI:15378"/>
        <dbReference type="ChEBI" id="CHEBI:30616"/>
        <dbReference type="ChEBI" id="CHEBI:57733"/>
        <dbReference type="ChEBI" id="CHEBI:203600"/>
        <dbReference type="ChEBI" id="CHEBI:456216"/>
        <dbReference type="EC" id="2.7.1.151"/>
    </reaction>
</comment>
<dbReference type="Pfam" id="PF03770">
    <property type="entry name" value="IPK"/>
    <property type="match status" value="1"/>
</dbReference>
<keyword evidence="5" id="KW-0067">ATP-binding</keyword>
<evidence type="ECO:0000256" key="4">
    <source>
        <dbReference type="ARBA" id="ARBA00022777"/>
    </source>
</evidence>
<dbReference type="Gene3D" id="3.30.470.160">
    <property type="entry name" value="Inositol polyphosphate kinase"/>
    <property type="match status" value="1"/>
</dbReference>
<accession>A0ABR1AVZ1</accession>
<keyword evidence="3" id="KW-0547">Nucleotide-binding</keyword>
<evidence type="ECO:0000256" key="8">
    <source>
        <dbReference type="RuleBase" id="RU363090"/>
    </source>
</evidence>
<comment type="similarity">
    <text evidence="1 8">Belongs to the inositol phosphokinase (IPK) family.</text>
</comment>
<evidence type="ECO:0000256" key="3">
    <source>
        <dbReference type="ARBA" id="ARBA00022741"/>
    </source>
</evidence>